<evidence type="ECO:0000256" key="4">
    <source>
        <dbReference type="ARBA" id="ARBA00012140"/>
    </source>
</evidence>
<evidence type="ECO:0000256" key="3">
    <source>
        <dbReference type="ARBA" id="ARBA00007494"/>
    </source>
</evidence>
<dbReference type="InterPro" id="IPR029063">
    <property type="entry name" value="SAM-dependent_MTases_sf"/>
</dbReference>
<organism evidence="16 17">
    <name type="scientific">Fictibacillus phosphorivorans</name>
    <dbReference type="NCBI Taxonomy" id="1221500"/>
    <lineage>
        <taxon>Bacteria</taxon>
        <taxon>Bacillati</taxon>
        <taxon>Bacillota</taxon>
        <taxon>Bacilli</taxon>
        <taxon>Bacillales</taxon>
        <taxon>Fictibacillaceae</taxon>
        <taxon>Fictibacillus</taxon>
    </lineage>
</organism>
<evidence type="ECO:0000256" key="8">
    <source>
        <dbReference type="ARBA" id="ARBA00022679"/>
    </source>
</evidence>
<dbReference type="KEGG" id="fpn:ABE65_008375"/>
<dbReference type="InterPro" id="IPR006027">
    <property type="entry name" value="NusB_RsmB_TIM44"/>
</dbReference>
<feature type="binding site" evidence="14">
    <location>
        <position position="330"/>
    </location>
    <ligand>
        <name>S-adenosyl-L-methionine</name>
        <dbReference type="ChEBI" id="CHEBI:59789"/>
    </ligand>
</feature>
<dbReference type="NCBIfam" id="NF011494">
    <property type="entry name" value="PRK14902.1"/>
    <property type="match status" value="1"/>
</dbReference>
<sequence length="457" mass="51471">MDNNIRAIALDVLLKIEQNQAYSNLQLNQTLQNTHLKSVDKALLTNIVYGTIQRKNTIDFYLDQLLNKPIKKKDRWVLSLLRLSIFQMLYLDRVPDHAIIHEAVEITKERGNQGLAGLVNGILRKLQREGTKAMDRKALEGAEKEALSYSMPQWLFDRWSEQFGQEDAEKMAQSNLLASPVTARVNTKKSNRHEVLELLLEEGIVAEEGELSPEGIIVKEGYLPGTEVYKQGLVTIQDESSMLVARAVDPVSGETILDTCAAPGGKSTHMAELMQGEGKVVSLDLHAHKIDLIKRQAERLGLENIEASVLDARKVSEEFPSGTFDRVLVDAPCSGFGVIRKKPDLKWSKTKEDVTRLTSIQRDILHAASDMVKEDGSLVYSTCTVDKEENDNVADWFLTNHPDFEWDSQFAEKMPKKIKSYIIEGRSDLQIMPHYFNSDGFYIAAFRKKTTGGEKHA</sequence>
<keyword evidence="8 14" id="KW-0808">Transferase</keyword>
<dbReference type="Proteomes" id="UP000076623">
    <property type="component" value="Chromosome"/>
</dbReference>
<feature type="active site" description="Nucleophile" evidence="14">
    <location>
        <position position="383"/>
    </location>
</feature>
<keyword evidence="17" id="KW-1185">Reference proteome</keyword>
<keyword evidence="10 14" id="KW-0694">RNA-binding</keyword>
<dbReference type="InterPro" id="IPR049560">
    <property type="entry name" value="MeTrfase_RsmB-F_NOP2_cat"/>
</dbReference>
<dbReference type="SUPFAM" id="SSF48013">
    <property type="entry name" value="NusB-like"/>
    <property type="match status" value="1"/>
</dbReference>
<keyword evidence="9 14" id="KW-0949">S-adenosyl-L-methionine</keyword>
<dbReference type="SUPFAM" id="SSF53335">
    <property type="entry name" value="S-adenosyl-L-methionine-dependent methyltransferases"/>
    <property type="match status" value="1"/>
</dbReference>
<evidence type="ECO:0000256" key="2">
    <source>
        <dbReference type="ARBA" id="ARBA00004496"/>
    </source>
</evidence>
<dbReference type="RefSeq" id="WP_066393544.1">
    <property type="nucleotide sequence ID" value="NZ_CP015378.1"/>
</dbReference>
<dbReference type="STRING" id="1221500.ABE65_008375"/>
<dbReference type="GO" id="GO:0005737">
    <property type="term" value="C:cytoplasm"/>
    <property type="evidence" value="ECO:0007669"/>
    <property type="project" value="UniProtKB-SubCell"/>
</dbReference>
<dbReference type="GO" id="GO:0006355">
    <property type="term" value="P:regulation of DNA-templated transcription"/>
    <property type="evidence" value="ECO:0007669"/>
    <property type="project" value="InterPro"/>
</dbReference>
<comment type="catalytic activity">
    <reaction evidence="13">
        <text>cytidine(967) in 16S rRNA + S-adenosyl-L-methionine = 5-methylcytidine(967) in 16S rRNA + S-adenosyl-L-homocysteine + H(+)</text>
        <dbReference type="Rhea" id="RHEA:42748"/>
        <dbReference type="Rhea" id="RHEA-COMP:10219"/>
        <dbReference type="Rhea" id="RHEA-COMP:10220"/>
        <dbReference type="ChEBI" id="CHEBI:15378"/>
        <dbReference type="ChEBI" id="CHEBI:57856"/>
        <dbReference type="ChEBI" id="CHEBI:59789"/>
        <dbReference type="ChEBI" id="CHEBI:74483"/>
        <dbReference type="ChEBI" id="CHEBI:82748"/>
        <dbReference type="EC" id="2.1.1.176"/>
    </reaction>
</comment>
<dbReference type="GO" id="GO:0003723">
    <property type="term" value="F:RNA binding"/>
    <property type="evidence" value="ECO:0007669"/>
    <property type="project" value="UniProtKB-UniRule"/>
</dbReference>
<dbReference type="EC" id="2.1.1.176" evidence="4"/>
<evidence type="ECO:0000256" key="6">
    <source>
        <dbReference type="ARBA" id="ARBA00022552"/>
    </source>
</evidence>
<reference evidence="16 17" key="1">
    <citation type="submission" date="2016-04" db="EMBL/GenBank/DDBJ databases">
        <title>Complete genome sequence of Fictibacillus phosphorivorans G25-29, a strain toxic to nematodes.</title>
        <authorList>
            <person name="Zheng Z."/>
        </authorList>
    </citation>
    <scope>NUCLEOTIDE SEQUENCE [LARGE SCALE GENOMIC DNA]</scope>
    <source>
        <strain evidence="16 17">G25-29</strain>
    </source>
</reference>
<evidence type="ECO:0000256" key="1">
    <source>
        <dbReference type="ARBA" id="ARBA00002724"/>
    </source>
</evidence>
<dbReference type="FunFam" id="1.10.940.10:FF:000006">
    <property type="entry name" value="16S rRNA (Cytosine(967)-C(5))-methyltransferase RsmB"/>
    <property type="match status" value="1"/>
</dbReference>
<comment type="similarity">
    <text evidence="3 14">Belongs to the class I-like SAM-binding methyltransferase superfamily. RsmB/NOP family.</text>
</comment>
<dbReference type="Pfam" id="PF22458">
    <property type="entry name" value="RsmF-B_ferredox"/>
    <property type="match status" value="1"/>
</dbReference>
<dbReference type="PANTHER" id="PTHR22807">
    <property type="entry name" value="NOP2 YEAST -RELATED NOL1/NOP2/FMU SUN DOMAIN-CONTAINING"/>
    <property type="match status" value="1"/>
</dbReference>
<evidence type="ECO:0000256" key="9">
    <source>
        <dbReference type="ARBA" id="ARBA00022691"/>
    </source>
</evidence>
<name>A0A160IKY4_9BACL</name>
<dbReference type="PRINTS" id="PR02008">
    <property type="entry name" value="RCMTFAMILY"/>
</dbReference>
<keyword evidence="6" id="KW-0698">rRNA processing</keyword>
<feature type="binding site" evidence="14">
    <location>
        <position position="284"/>
    </location>
    <ligand>
        <name>S-adenosyl-L-methionine</name>
        <dbReference type="ChEBI" id="CHEBI:59789"/>
    </ligand>
</feature>
<evidence type="ECO:0000259" key="15">
    <source>
        <dbReference type="PROSITE" id="PS51686"/>
    </source>
</evidence>
<evidence type="ECO:0000256" key="14">
    <source>
        <dbReference type="PROSITE-ProRule" id="PRU01023"/>
    </source>
</evidence>
<dbReference type="InterPro" id="IPR048019">
    <property type="entry name" value="RsmB-like_N"/>
</dbReference>
<dbReference type="InterPro" id="IPR035926">
    <property type="entry name" value="NusB-like_sf"/>
</dbReference>
<keyword evidence="5" id="KW-0963">Cytoplasm</keyword>
<dbReference type="Gene3D" id="3.30.70.1170">
    <property type="entry name" value="Sun protein, domain 3"/>
    <property type="match status" value="1"/>
</dbReference>
<feature type="domain" description="SAM-dependent MTase RsmB/NOP-type" evidence="15">
    <location>
        <begin position="171"/>
        <end position="449"/>
    </location>
</feature>
<dbReference type="Pfam" id="PF01029">
    <property type="entry name" value="NusB"/>
    <property type="match status" value="1"/>
</dbReference>
<dbReference type="PROSITE" id="PS51686">
    <property type="entry name" value="SAM_MT_RSMB_NOP"/>
    <property type="match status" value="1"/>
</dbReference>
<proteinExistence type="inferred from homology"/>
<dbReference type="FunFam" id="3.40.50.150:FF:000022">
    <property type="entry name" value="Ribosomal RNA small subunit methyltransferase B"/>
    <property type="match status" value="1"/>
</dbReference>
<evidence type="ECO:0000256" key="10">
    <source>
        <dbReference type="ARBA" id="ARBA00022884"/>
    </source>
</evidence>
<dbReference type="Gene3D" id="3.40.50.150">
    <property type="entry name" value="Vaccinia Virus protein VP39"/>
    <property type="match status" value="1"/>
</dbReference>
<protein>
    <recommendedName>
        <fullName evidence="4">16S rRNA (cytosine(967)-C(5))-methyltransferase</fullName>
        <ecNumber evidence="4">2.1.1.176</ecNumber>
    </recommendedName>
    <alternativeName>
        <fullName evidence="11">16S rRNA m5C967 methyltransferase</fullName>
    </alternativeName>
    <alternativeName>
        <fullName evidence="12">rRNA (cytosine-C(5)-)-methyltransferase RsmB</fullName>
    </alternativeName>
</protein>
<evidence type="ECO:0000256" key="5">
    <source>
        <dbReference type="ARBA" id="ARBA00022490"/>
    </source>
</evidence>
<comment type="function">
    <text evidence="1">Specifically methylates the cytosine at position 967 (m5C967) of 16S rRNA.</text>
</comment>
<dbReference type="GO" id="GO:0008649">
    <property type="term" value="F:rRNA methyltransferase activity"/>
    <property type="evidence" value="ECO:0007669"/>
    <property type="project" value="InterPro"/>
</dbReference>
<dbReference type="InterPro" id="IPR004573">
    <property type="entry name" value="rRNA_ssu_MeTfrase_B"/>
</dbReference>
<dbReference type="InterPro" id="IPR054728">
    <property type="entry name" value="RsmB-like_ferredoxin"/>
</dbReference>
<feature type="binding site" evidence="14">
    <location>
        <begin position="260"/>
        <end position="266"/>
    </location>
    <ligand>
        <name>S-adenosyl-L-methionine</name>
        <dbReference type="ChEBI" id="CHEBI:59789"/>
    </ligand>
</feature>
<evidence type="ECO:0000256" key="7">
    <source>
        <dbReference type="ARBA" id="ARBA00022603"/>
    </source>
</evidence>
<dbReference type="CDD" id="cd02440">
    <property type="entry name" value="AdoMet_MTases"/>
    <property type="match status" value="1"/>
</dbReference>
<evidence type="ECO:0000313" key="17">
    <source>
        <dbReference type="Proteomes" id="UP000076623"/>
    </source>
</evidence>
<dbReference type="PANTHER" id="PTHR22807:SF53">
    <property type="entry name" value="RIBOSOMAL RNA SMALL SUBUNIT METHYLTRANSFERASE B-RELATED"/>
    <property type="match status" value="1"/>
</dbReference>
<dbReference type="Pfam" id="PF01189">
    <property type="entry name" value="Methyltr_RsmB-F"/>
    <property type="match status" value="1"/>
</dbReference>
<dbReference type="PROSITE" id="PS01153">
    <property type="entry name" value="NOL1_NOP2_SUN"/>
    <property type="match status" value="1"/>
</dbReference>
<evidence type="ECO:0000256" key="12">
    <source>
        <dbReference type="ARBA" id="ARBA00031088"/>
    </source>
</evidence>
<comment type="subcellular location">
    <subcellularLocation>
        <location evidence="2">Cytoplasm</location>
    </subcellularLocation>
</comment>
<dbReference type="NCBIfam" id="TIGR00563">
    <property type="entry name" value="rsmB"/>
    <property type="match status" value="1"/>
</dbReference>
<gene>
    <name evidence="16" type="ORF">ABE65_008375</name>
</gene>
<dbReference type="InterPro" id="IPR018314">
    <property type="entry name" value="RsmB/NOL1/NOP2-like_CS"/>
</dbReference>
<accession>A0A160IKY4</accession>
<evidence type="ECO:0000256" key="13">
    <source>
        <dbReference type="ARBA" id="ARBA00047283"/>
    </source>
</evidence>
<evidence type="ECO:0000313" key="16">
    <source>
        <dbReference type="EMBL" id="ANC76813.1"/>
    </source>
</evidence>
<keyword evidence="7 14" id="KW-0489">Methyltransferase</keyword>
<dbReference type="AlphaFoldDB" id="A0A160IKY4"/>
<feature type="binding site" evidence="14">
    <location>
        <position position="311"/>
    </location>
    <ligand>
        <name>S-adenosyl-L-methionine</name>
        <dbReference type="ChEBI" id="CHEBI:59789"/>
    </ligand>
</feature>
<evidence type="ECO:0000256" key="11">
    <source>
        <dbReference type="ARBA" id="ARBA00030399"/>
    </source>
</evidence>
<dbReference type="CDD" id="cd00620">
    <property type="entry name" value="Methyltransferase_Sun"/>
    <property type="match status" value="1"/>
</dbReference>
<dbReference type="Gene3D" id="1.10.940.10">
    <property type="entry name" value="NusB-like"/>
    <property type="match status" value="1"/>
</dbReference>
<dbReference type="InterPro" id="IPR001678">
    <property type="entry name" value="MeTrfase_RsmB-F_NOP2_dom"/>
</dbReference>
<dbReference type="EMBL" id="CP015378">
    <property type="protein sequence ID" value="ANC76813.1"/>
    <property type="molecule type" value="Genomic_DNA"/>
</dbReference>
<dbReference type="InterPro" id="IPR023267">
    <property type="entry name" value="RCMT"/>
</dbReference>